<keyword evidence="3" id="KW-1185">Reference proteome</keyword>
<organism evidence="2 3">
    <name type="scientific">Asbolus verrucosus</name>
    <name type="common">Desert ironclad beetle</name>
    <dbReference type="NCBI Taxonomy" id="1661398"/>
    <lineage>
        <taxon>Eukaryota</taxon>
        <taxon>Metazoa</taxon>
        <taxon>Ecdysozoa</taxon>
        <taxon>Arthropoda</taxon>
        <taxon>Hexapoda</taxon>
        <taxon>Insecta</taxon>
        <taxon>Pterygota</taxon>
        <taxon>Neoptera</taxon>
        <taxon>Endopterygota</taxon>
        <taxon>Coleoptera</taxon>
        <taxon>Polyphaga</taxon>
        <taxon>Cucujiformia</taxon>
        <taxon>Tenebrionidae</taxon>
        <taxon>Pimeliinae</taxon>
        <taxon>Asbolus</taxon>
    </lineage>
</organism>
<proteinExistence type="predicted"/>
<dbReference type="Proteomes" id="UP000292052">
    <property type="component" value="Unassembled WGS sequence"/>
</dbReference>
<dbReference type="InterPro" id="IPR048366">
    <property type="entry name" value="TNP-like_GBD"/>
</dbReference>
<evidence type="ECO:0000313" key="2">
    <source>
        <dbReference type="EMBL" id="RZC37268.1"/>
    </source>
</evidence>
<protein>
    <recommendedName>
        <fullName evidence="1">Transposable element P transposase-like GTP-binding insertion domain-containing protein</fullName>
    </recommendedName>
</protein>
<evidence type="ECO:0000259" key="1">
    <source>
        <dbReference type="Pfam" id="PF21788"/>
    </source>
</evidence>
<comment type="caution">
    <text evidence="2">The sequence shown here is derived from an EMBL/GenBank/DDBJ whole genome shotgun (WGS) entry which is preliminary data.</text>
</comment>
<dbReference type="STRING" id="1661398.A0A482VXT3"/>
<accession>A0A482VXT3</accession>
<dbReference type="OrthoDB" id="7440550at2759"/>
<evidence type="ECO:0000313" key="3">
    <source>
        <dbReference type="Proteomes" id="UP000292052"/>
    </source>
</evidence>
<reference evidence="2 3" key="1">
    <citation type="submission" date="2017-03" db="EMBL/GenBank/DDBJ databases">
        <title>Genome of the blue death feigning beetle - Asbolus verrucosus.</title>
        <authorList>
            <person name="Rider S.D."/>
        </authorList>
    </citation>
    <scope>NUCLEOTIDE SEQUENCE [LARGE SCALE GENOMIC DNA]</scope>
    <source>
        <strain evidence="2">Butters</strain>
        <tissue evidence="2">Head and leg muscle</tissue>
    </source>
</reference>
<dbReference type="EMBL" id="QDEB01054305">
    <property type="protein sequence ID" value="RZC37268.1"/>
    <property type="molecule type" value="Genomic_DNA"/>
</dbReference>
<name>A0A482VXT3_ASBVE</name>
<dbReference type="AlphaFoldDB" id="A0A482VXT3"/>
<sequence length="312" mass="35570">MDCGMKSPNMAKYIKATIHEVQAIGLKVVATICDQFNKPAINLLIEESRSELARQGEQHHTYSSFINGEEVMPLYDPPHLLKGIRNNMLNGDVHFKWRSKTYEVAKWEHIIKLYELDGKLEHGIDPTDVNVSDYRMLNRLTDAHVYPNVIKKLKVRNSAQVFSHRVSAVMRRFARDGNNLPAEAEQTANFLLFVDRLFDSVNGSLITPAGDAQYSPTRHTAFWMEAIQVLKTIKYRKNGRGCVPPTITNWILTLDGLLNLWRKLRVVGFDPSSNCEDDDTEGALDCFKVFLLDNREHEMHGVFAHSEANVSE</sequence>
<gene>
    <name evidence="2" type="ORF">BDFB_013887</name>
</gene>
<feature type="non-terminal residue" evidence="2">
    <location>
        <position position="312"/>
    </location>
</feature>
<dbReference type="Pfam" id="PF21788">
    <property type="entry name" value="TNP-like_GBD"/>
    <property type="match status" value="1"/>
</dbReference>
<feature type="domain" description="Transposable element P transposase-like GTP-binding insertion" evidence="1">
    <location>
        <begin position="79"/>
        <end position="204"/>
    </location>
</feature>